<evidence type="ECO:0000313" key="12">
    <source>
        <dbReference type="Proteomes" id="UP001497623"/>
    </source>
</evidence>
<evidence type="ECO:0000259" key="10">
    <source>
        <dbReference type="PROSITE" id="PS50157"/>
    </source>
</evidence>
<comment type="caution">
    <text evidence="11">The sequence shown here is derived from an EMBL/GenBank/DDBJ whole genome shotgun (WGS) entry which is preliminary data.</text>
</comment>
<feature type="domain" description="C2H2-type" evidence="10">
    <location>
        <begin position="320"/>
        <end position="347"/>
    </location>
</feature>
<evidence type="ECO:0000256" key="9">
    <source>
        <dbReference type="SAM" id="MobiDB-lite"/>
    </source>
</evidence>
<dbReference type="GO" id="GO:0000981">
    <property type="term" value="F:DNA-binding transcription factor activity, RNA polymerase II-specific"/>
    <property type="evidence" value="ECO:0007669"/>
    <property type="project" value="TreeGrafter"/>
</dbReference>
<dbReference type="Pfam" id="PF00096">
    <property type="entry name" value="zf-C2H2"/>
    <property type="match status" value="7"/>
</dbReference>
<evidence type="ECO:0000256" key="8">
    <source>
        <dbReference type="PROSITE-ProRule" id="PRU00042"/>
    </source>
</evidence>
<feature type="domain" description="C2H2-type" evidence="10">
    <location>
        <begin position="348"/>
        <end position="375"/>
    </location>
</feature>
<dbReference type="SMART" id="SM00355">
    <property type="entry name" value="ZnF_C2H2"/>
    <property type="match status" value="9"/>
</dbReference>
<feature type="domain" description="C2H2-type" evidence="10">
    <location>
        <begin position="376"/>
        <end position="403"/>
    </location>
</feature>
<dbReference type="FunFam" id="3.30.160.60:FF:002343">
    <property type="entry name" value="Zinc finger protein 33A"/>
    <property type="match status" value="2"/>
</dbReference>
<dbReference type="Gene3D" id="3.30.160.60">
    <property type="entry name" value="Classic Zinc Finger"/>
    <property type="match status" value="7"/>
</dbReference>
<evidence type="ECO:0000256" key="2">
    <source>
        <dbReference type="ARBA" id="ARBA00022723"/>
    </source>
</evidence>
<feature type="domain" description="C2H2-type" evidence="10">
    <location>
        <begin position="264"/>
        <end position="291"/>
    </location>
</feature>
<name>A0AAV2QL43_MEGNR</name>
<feature type="region of interest" description="Disordered" evidence="9">
    <location>
        <begin position="111"/>
        <end position="157"/>
    </location>
</feature>
<dbReference type="PROSITE" id="PS50157">
    <property type="entry name" value="ZINC_FINGER_C2H2_2"/>
    <property type="match status" value="9"/>
</dbReference>
<dbReference type="GO" id="GO:0000978">
    <property type="term" value="F:RNA polymerase II cis-regulatory region sequence-specific DNA binding"/>
    <property type="evidence" value="ECO:0007669"/>
    <property type="project" value="TreeGrafter"/>
</dbReference>
<protein>
    <recommendedName>
        <fullName evidence="10">C2H2-type domain-containing protein</fullName>
    </recommendedName>
</protein>
<evidence type="ECO:0000256" key="1">
    <source>
        <dbReference type="ARBA" id="ARBA00004123"/>
    </source>
</evidence>
<feature type="domain" description="C2H2-type" evidence="10">
    <location>
        <begin position="292"/>
        <end position="319"/>
    </location>
</feature>
<feature type="compositionally biased region" description="Acidic residues" evidence="9">
    <location>
        <begin position="126"/>
        <end position="152"/>
    </location>
</feature>
<evidence type="ECO:0000256" key="3">
    <source>
        <dbReference type="ARBA" id="ARBA00022737"/>
    </source>
</evidence>
<dbReference type="PROSITE" id="PS00028">
    <property type="entry name" value="ZINC_FINGER_C2H2_1"/>
    <property type="match status" value="8"/>
</dbReference>
<feature type="non-terminal residue" evidence="11">
    <location>
        <position position="724"/>
    </location>
</feature>
<dbReference type="InterPro" id="IPR013087">
    <property type="entry name" value="Znf_C2H2_type"/>
</dbReference>
<dbReference type="FunFam" id="3.30.160.60:FF:000072">
    <property type="entry name" value="zinc finger protein 143 isoform X1"/>
    <property type="match status" value="1"/>
</dbReference>
<evidence type="ECO:0000313" key="11">
    <source>
        <dbReference type="EMBL" id="CAL4086748.1"/>
    </source>
</evidence>
<evidence type="ECO:0000256" key="6">
    <source>
        <dbReference type="ARBA" id="ARBA00023242"/>
    </source>
</evidence>
<feature type="domain" description="C2H2-type" evidence="10">
    <location>
        <begin position="404"/>
        <end position="431"/>
    </location>
</feature>
<dbReference type="AlphaFoldDB" id="A0AAV2QL43"/>
<accession>A0AAV2QL43</accession>
<proteinExistence type="inferred from homology"/>
<comment type="similarity">
    <text evidence="7">Belongs to the snail C2H2-type zinc-finger protein family.</text>
</comment>
<feature type="domain" description="C2H2-type" evidence="10">
    <location>
        <begin position="432"/>
        <end position="460"/>
    </location>
</feature>
<dbReference type="EMBL" id="CAXKWB010007359">
    <property type="protein sequence ID" value="CAL4086748.1"/>
    <property type="molecule type" value="Genomic_DNA"/>
</dbReference>
<keyword evidence="4 8" id="KW-0863">Zinc-finger</keyword>
<keyword evidence="2" id="KW-0479">Metal-binding</keyword>
<feature type="domain" description="C2H2-type" evidence="10">
    <location>
        <begin position="236"/>
        <end position="263"/>
    </location>
</feature>
<dbReference type="GO" id="GO:0045893">
    <property type="term" value="P:positive regulation of DNA-templated transcription"/>
    <property type="evidence" value="ECO:0007669"/>
    <property type="project" value="UniProtKB-ARBA"/>
</dbReference>
<gene>
    <name evidence="11" type="ORF">MNOR_LOCUS13076</name>
</gene>
<sequence>MESQALLSWKEKLKNCVELSGQLEIGERKIAAETWSAALRQIQAIWAANPQILLQILQQCNCKLLTLHENDEHPARQQVVIQGQELESSNTNQVNIRQRCVDRANDKLARKEIFNQRHPKVRNESEESNEDDEGQEDEVDNSQDSSVEDDDRANDRHKDKVAAEILSSSGGEEVKSVHLMISADPSVELPNMKNYKKASQPVGKLKTTTYHCDKCPKTYRNPMGLYKHRLSHLKSLECHICNQHMSTRSALKAHMRTHSGDKPFECPECGARFTTRGNLQRHVTGHKGDKPWQCAQCGKRYTEKKSLKIHTRTHTGEKPYQCNICLKRFSQSGILSSHLLTHTDKFAHLCDICGKSFRQRSQLATHRLRHQGTREHSCPHCVRKFTTKGDLDRHIRTHTGEKPFHCEICGYSFTRLQSLQEHKNRHFNIKPYICKICKKGFHEVAACSRHVKTNHTRNKDDSTPPSHHILKLTNEKAQQLENGEFELSDNVTKDGLLLTELTMDNTKASSQYFPDNDSKGASETVELVENIVEEPSVGDHIFVIRSTEHNSSDETKLITVGTTEHVSDIIQQHKDLESGEGGTCESCGLILENMEDIDNHSCRVEQEIISGWLTVPGSTEDVVVGGDDGNTAVGGGSGSLQCVVESTEGLECGLGHAVTISQDGSITSVPLSQLTPLQLQLQDDYMVVLSEGSGGQPHAQEDLESGFLRRYLDYVDNIRTLTGR</sequence>
<evidence type="ECO:0000256" key="4">
    <source>
        <dbReference type="ARBA" id="ARBA00022771"/>
    </source>
</evidence>
<organism evidence="11 12">
    <name type="scientific">Meganyctiphanes norvegica</name>
    <name type="common">Northern krill</name>
    <name type="synonym">Thysanopoda norvegica</name>
    <dbReference type="NCBI Taxonomy" id="48144"/>
    <lineage>
        <taxon>Eukaryota</taxon>
        <taxon>Metazoa</taxon>
        <taxon>Ecdysozoa</taxon>
        <taxon>Arthropoda</taxon>
        <taxon>Crustacea</taxon>
        <taxon>Multicrustacea</taxon>
        <taxon>Malacostraca</taxon>
        <taxon>Eumalacostraca</taxon>
        <taxon>Eucarida</taxon>
        <taxon>Euphausiacea</taxon>
        <taxon>Euphausiidae</taxon>
        <taxon>Meganyctiphanes</taxon>
    </lineage>
</organism>
<dbReference type="Proteomes" id="UP001497623">
    <property type="component" value="Unassembled WGS sequence"/>
</dbReference>
<dbReference type="GO" id="GO:0005634">
    <property type="term" value="C:nucleus"/>
    <property type="evidence" value="ECO:0007669"/>
    <property type="project" value="UniProtKB-SubCell"/>
</dbReference>
<reference evidence="11 12" key="1">
    <citation type="submission" date="2024-05" db="EMBL/GenBank/DDBJ databases">
        <authorList>
            <person name="Wallberg A."/>
        </authorList>
    </citation>
    <scope>NUCLEOTIDE SEQUENCE [LARGE SCALE GENOMIC DNA]</scope>
</reference>
<dbReference type="SUPFAM" id="SSF57667">
    <property type="entry name" value="beta-beta-alpha zinc fingers"/>
    <property type="match status" value="4"/>
</dbReference>
<keyword evidence="5" id="KW-0862">Zinc</keyword>
<dbReference type="FunFam" id="3.30.160.60:FF:000557">
    <property type="entry name" value="zinc finger and SCAN domain-containing protein 29"/>
    <property type="match status" value="1"/>
</dbReference>
<evidence type="ECO:0000256" key="7">
    <source>
        <dbReference type="ARBA" id="ARBA00037948"/>
    </source>
</evidence>
<dbReference type="InterPro" id="IPR036236">
    <property type="entry name" value="Znf_C2H2_sf"/>
</dbReference>
<dbReference type="GO" id="GO:0005694">
    <property type="term" value="C:chromosome"/>
    <property type="evidence" value="ECO:0007669"/>
    <property type="project" value="UniProtKB-ARBA"/>
</dbReference>
<keyword evidence="3" id="KW-0677">Repeat</keyword>
<dbReference type="GO" id="GO:0008270">
    <property type="term" value="F:zinc ion binding"/>
    <property type="evidence" value="ECO:0007669"/>
    <property type="project" value="UniProtKB-KW"/>
</dbReference>
<keyword evidence="12" id="KW-1185">Reference proteome</keyword>
<keyword evidence="6" id="KW-0539">Nucleus</keyword>
<dbReference type="InterPro" id="IPR050527">
    <property type="entry name" value="Snail/Krueppel_Znf"/>
</dbReference>
<dbReference type="PANTHER" id="PTHR24388:SF54">
    <property type="entry name" value="PROTEIN ESCARGOT"/>
    <property type="match status" value="1"/>
</dbReference>
<feature type="domain" description="C2H2-type" evidence="10">
    <location>
        <begin position="210"/>
        <end position="232"/>
    </location>
</feature>
<evidence type="ECO:0000256" key="5">
    <source>
        <dbReference type="ARBA" id="ARBA00022833"/>
    </source>
</evidence>
<dbReference type="PANTHER" id="PTHR24388">
    <property type="entry name" value="ZINC FINGER PROTEIN"/>
    <property type="match status" value="1"/>
</dbReference>
<comment type="subcellular location">
    <subcellularLocation>
        <location evidence="1">Nucleus</location>
    </subcellularLocation>
</comment>
<feature type="compositionally biased region" description="Basic and acidic residues" evidence="9">
    <location>
        <begin position="111"/>
        <end position="125"/>
    </location>
</feature>
<dbReference type="FunFam" id="3.30.160.60:FF:001732">
    <property type="entry name" value="Zgc:162936"/>
    <property type="match status" value="1"/>
</dbReference>